<dbReference type="RefSeq" id="WP_420242896.1">
    <property type="nucleotide sequence ID" value="NZ_BOPV01000001.1"/>
</dbReference>
<proteinExistence type="inferred from homology"/>
<evidence type="ECO:0000256" key="3">
    <source>
        <dbReference type="ARBA" id="ARBA00022960"/>
    </source>
</evidence>
<comment type="similarity">
    <text evidence="1 7">Belongs to the MurCDEF family. MurE subfamily.</text>
</comment>
<evidence type="ECO:0000256" key="7">
    <source>
        <dbReference type="HAMAP-Rule" id="MF_00208"/>
    </source>
</evidence>
<dbReference type="NCBIfam" id="TIGR01085">
    <property type="entry name" value="murE"/>
    <property type="match status" value="1"/>
</dbReference>
<evidence type="ECO:0000259" key="9">
    <source>
        <dbReference type="Pfam" id="PF01225"/>
    </source>
</evidence>
<dbReference type="GO" id="GO:0009252">
    <property type="term" value="P:peptidoglycan biosynthetic process"/>
    <property type="evidence" value="ECO:0007669"/>
    <property type="project" value="UniProtKB-UniRule"/>
</dbReference>
<dbReference type="EMBL" id="BOPV01000001">
    <property type="protein sequence ID" value="GIL39777.1"/>
    <property type="molecule type" value="Genomic_DNA"/>
</dbReference>
<gene>
    <name evidence="7 12" type="primary">murE</name>
    <name evidence="12" type="ORF">TMPK1_20140</name>
</gene>
<evidence type="ECO:0000256" key="4">
    <source>
        <dbReference type="ARBA" id="ARBA00022984"/>
    </source>
</evidence>
<dbReference type="SUPFAM" id="SSF53244">
    <property type="entry name" value="MurD-like peptide ligases, peptide-binding domain"/>
    <property type="match status" value="1"/>
</dbReference>
<dbReference type="InterPro" id="IPR000713">
    <property type="entry name" value="Mur_ligase_N"/>
</dbReference>
<evidence type="ECO:0000256" key="8">
    <source>
        <dbReference type="RuleBase" id="RU004135"/>
    </source>
</evidence>
<dbReference type="InterPro" id="IPR036615">
    <property type="entry name" value="Mur_ligase_C_dom_sf"/>
</dbReference>
<dbReference type="SUPFAM" id="SSF63418">
    <property type="entry name" value="MurE/MurF N-terminal domain"/>
    <property type="match status" value="1"/>
</dbReference>
<dbReference type="Gene3D" id="3.40.1190.10">
    <property type="entry name" value="Mur-like, catalytic domain"/>
    <property type="match status" value="1"/>
</dbReference>
<dbReference type="SUPFAM" id="SSF53623">
    <property type="entry name" value="MurD-like peptide ligases, catalytic domain"/>
    <property type="match status" value="1"/>
</dbReference>
<keyword evidence="7" id="KW-0963">Cytoplasm</keyword>
<dbReference type="Gene3D" id="3.40.1390.10">
    <property type="entry name" value="MurE/MurF, N-terminal domain"/>
    <property type="match status" value="1"/>
</dbReference>
<name>A0A8S8XED4_9PROT</name>
<dbReference type="NCBIfam" id="NF001124">
    <property type="entry name" value="PRK00139.1-2"/>
    <property type="match status" value="1"/>
</dbReference>
<feature type="binding site" evidence="7">
    <location>
        <begin position="106"/>
        <end position="112"/>
    </location>
    <ligand>
        <name>ATP</name>
        <dbReference type="ChEBI" id="CHEBI:30616"/>
    </ligand>
</feature>
<keyword evidence="6 7" id="KW-0961">Cell wall biogenesis/degradation</keyword>
<feature type="binding site" evidence="7">
    <location>
        <position position="379"/>
    </location>
    <ligand>
        <name>meso-2,6-diaminopimelate</name>
        <dbReference type="ChEBI" id="CHEBI:57791"/>
    </ligand>
</feature>
<keyword evidence="7 12" id="KW-0436">Ligase</keyword>
<sequence length="483" mass="50691">MRLIELISNGGNSATGLDPEIAGLTADSRAVQKGFLFAALPGSKVDGSKFIADAVAAGAVAILGAPGTQVPAGIALVTDDNLKRRFACMAASFYKTQPRTVVAVTGTNGKTSTASFARQIWSRLGYRAASLGTLGLVAPGWDRPGSLTTPDPVALHADLAALAAKGVTHVAMEASSHGLDQYRLDGVQVSAAAFTNLTRDHLDYHGTLDKYRDAKVRLFSDVLMDDGVAVLNADIPEIDLLIGIAAHRRLRTMTYGRNGRDLKIVNVTALPHGQRVSLEIIGQPYDLDLNLVGGFQLMNALAALGLVLARETDIDAAVDTLSSLEGVRGRLELAARTATGAAIYVDYAHTPDALETVLVALRPHATGKLTVVFGCGGDRDRGKRPQMAQIACRLADRVIVTDDNPRSEDPAAIRGQVLQGCARASDIGDREQAIQTAIADLAAGDVLLIAGKGHEQGQIIGTTVRPFDDAEVARRSVGQGATA</sequence>
<dbReference type="Proteomes" id="UP000681075">
    <property type="component" value="Unassembled WGS sequence"/>
</dbReference>
<keyword evidence="2 7" id="KW-0132">Cell division</keyword>
<evidence type="ECO:0000259" key="11">
    <source>
        <dbReference type="Pfam" id="PF08245"/>
    </source>
</evidence>
<dbReference type="InterPro" id="IPR004101">
    <property type="entry name" value="Mur_ligase_C"/>
</dbReference>
<organism evidence="12 13">
    <name type="scientific">Roseiterribacter gracilis</name>
    <dbReference type="NCBI Taxonomy" id="2812848"/>
    <lineage>
        <taxon>Bacteria</taxon>
        <taxon>Pseudomonadati</taxon>
        <taxon>Pseudomonadota</taxon>
        <taxon>Alphaproteobacteria</taxon>
        <taxon>Rhodospirillales</taxon>
        <taxon>Roseiterribacteraceae</taxon>
        <taxon>Roseiterribacter</taxon>
    </lineage>
</organism>
<protein>
    <recommendedName>
        <fullName evidence="7">UDP-N-acetylmuramoyl-L-alanyl-D-glutamate--2,6-diaminopimelate ligase</fullName>
        <ecNumber evidence="7">6.3.2.13</ecNumber>
    </recommendedName>
    <alternativeName>
        <fullName evidence="7">Meso-A2pm-adding enzyme</fullName>
    </alternativeName>
    <alternativeName>
        <fullName evidence="7">Meso-diaminopimelate-adding enzyme</fullName>
    </alternativeName>
    <alternativeName>
        <fullName evidence="7">UDP-MurNAc-L-Ala-D-Glu:meso-diaminopimelate ligase</fullName>
    </alternativeName>
    <alternativeName>
        <fullName evidence="7">UDP-MurNAc-tripeptide synthetase</fullName>
    </alternativeName>
    <alternativeName>
        <fullName evidence="7">UDP-N-acetylmuramyl-tripeptide synthetase</fullName>
    </alternativeName>
</protein>
<dbReference type="InterPro" id="IPR013221">
    <property type="entry name" value="Mur_ligase_cen"/>
</dbReference>
<feature type="domain" description="Mur ligase N-terminal catalytic" evidence="9">
    <location>
        <begin position="20"/>
        <end position="78"/>
    </location>
</feature>
<dbReference type="PANTHER" id="PTHR23135:SF4">
    <property type="entry name" value="UDP-N-ACETYLMURAMOYL-L-ALANYL-D-GLUTAMATE--2,6-DIAMINOPIMELATE LIGASE MURE HOMOLOG, CHLOROPLASTIC"/>
    <property type="match status" value="1"/>
</dbReference>
<comment type="catalytic activity">
    <reaction evidence="7">
        <text>UDP-N-acetyl-alpha-D-muramoyl-L-alanyl-D-glutamate + meso-2,6-diaminopimelate + ATP = UDP-N-acetyl-alpha-D-muramoyl-L-alanyl-gamma-D-glutamyl-meso-2,6-diaminopimelate + ADP + phosphate + H(+)</text>
        <dbReference type="Rhea" id="RHEA:23676"/>
        <dbReference type="ChEBI" id="CHEBI:15378"/>
        <dbReference type="ChEBI" id="CHEBI:30616"/>
        <dbReference type="ChEBI" id="CHEBI:43474"/>
        <dbReference type="ChEBI" id="CHEBI:57791"/>
        <dbReference type="ChEBI" id="CHEBI:83900"/>
        <dbReference type="ChEBI" id="CHEBI:83905"/>
        <dbReference type="ChEBI" id="CHEBI:456216"/>
        <dbReference type="EC" id="6.3.2.13"/>
    </reaction>
</comment>
<comment type="caution">
    <text evidence="7">Lacks conserved residue(s) required for the propagation of feature annotation.</text>
</comment>
<feature type="binding site" evidence="7">
    <location>
        <begin position="403"/>
        <end position="406"/>
    </location>
    <ligand>
        <name>meso-2,6-diaminopimelate</name>
        <dbReference type="ChEBI" id="CHEBI:57791"/>
    </ligand>
</feature>
<comment type="subcellular location">
    <subcellularLocation>
        <location evidence="7 8">Cytoplasm</location>
    </subcellularLocation>
</comment>
<feature type="binding site" evidence="7">
    <location>
        <position position="455"/>
    </location>
    <ligand>
        <name>meso-2,6-diaminopimelate</name>
        <dbReference type="ChEBI" id="CHEBI:57791"/>
    </ligand>
</feature>
<dbReference type="GO" id="GO:0005737">
    <property type="term" value="C:cytoplasm"/>
    <property type="evidence" value="ECO:0007669"/>
    <property type="project" value="UniProtKB-SubCell"/>
</dbReference>
<dbReference type="NCBIfam" id="NF001126">
    <property type="entry name" value="PRK00139.1-4"/>
    <property type="match status" value="1"/>
</dbReference>
<evidence type="ECO:0000256" key="1">
    <source>
        <dbReference type="ARBA" id="ARBA00005898"/>
    </source>
</evidence>
<comment type="cofactor">
    <cofactor evidence="7">
        <name>Mg(2+)</name>
        <dbReference type="ChEBI" id="CHEBI:18420"/>
    </cofactor>
</comment>
<comment type="function">
    <text evidence="7">Catalyzes the addition of meso-diaminopimelic acid to the nucleotide precursor UDP-N-acetylmuramoyl-L-alanyl-D-glutamate (UMAG) in the biosynthesis of bacterial cell-wall peptidoglycan.</text>
</comment>
<evidence type="ECO:0000313" key="13">
    <source>
        <dbReference type="Proteomes" id="UP000681075"/>
    </source>
</evidence>
<dbReference type="InterPro" id="IPR036565">
    <property type="entry name" value="Mur-like_cat_sf"/>
</dbReference>
<feature type="binding site" evidence="7">
    <location>
        <position position="183"/>
    </location>
    <ligand>
        <name>UDP-N-acetyl-alpha-D-muramoyl-L-alanyl-D-glutamate</name>
        <dbReference type="ChEBI" id="CHEBI:83900"/>
    </ligand>
</feature>
<feature type="binding site" evidence="7">
    <location>
        <position position="28"/>
    </location>
    <ligand>
        <name>UDP-N-acetyl-alpha-D-muramoyl-L-alanyl-D-glutamate</name>
        <dbReference type="ChEBI" id="CHEBI:83900"/>
    </ligand>
</feature>
<feature type="modified residue" description="N6-carboxylysine" evidence="7">
    <location>
        <position position="215"/>
    </location>
</feature>
<feature type="binding site" evidence="7">
    <location>
        <position position="451"/>
    </location>
    <ligand>
        <name>meso-2,6-diaminopimelate</name>
        <dbReference type="ChEBI" id="CHEBI:57791"/>
    </ligand>
</feature>
<feature type="binding site" evidence="7">
    <location>
        <begin position="148"/>
        <end position="149"/>
    </location>
    <ligand>
        <name>UDP-N-acetyl-alpha-D-muramoyl-L-alanyl-D-glutamate</name>
        <dbReference type="ChEBI" id="CHEBI:83900"/>
    </ligand>
</feature>
<feature type="binding site" evidence="7">
    <location>
        <position position="181"/>
    </location>
    <ligand>
        <name>UDP-N-acetyl-alpha-D-muramoyl-L-alanyl-D-glutamate</name>
        <dbReference type="ChEBI" id="CHEBI:83900"/>
    </ligand>
</feature>
<comment type="pathway">
    <text evidence="7 8">Cell wall biogenesis; peptidoglycan biosynthesis.</text>
</comment>
<evidence type="ECO:0000256" key="6">
    <source>
        <dbReference type="ARBA" id="ARBA00023316"/>
    </source>
</evidence>
<dbReference type="InterPro" id="IPR035911">
    <property type="entry name" value="MurE/MurF_N"/>
</dbReference>
<dbReference type="Pfam" id="PF08245">
    <property type="entry name" value="Mur_ligase_M"/>
    <property type="match status" value="1"/>
</dbReference>
<dbReference type="PANTHER" id="PTHR23135">
    <property type="entry name" value="MUR LIGASE FAMILY MEMBER"/>
    <property type="match status" value="1"/>
</dbReference>
<keyword evidence="3 7" id="KW-0133">Cell shape</keyword>
<keyword evidence="13" id="KW-1185">Reference proteome</keyword>
<dbReference type="AlphaFoldDB" id="A0A8S8XED4"/>
<feature type="binding site" evidence="7">
    <location>
        <position position="175"/>
    </location>
    <ligand>
        <name>UDP-N-acetyl-alpha-D-muramoyl-L-alanyl-D-glutamate</name>
        <dbReference type="ChEBI" id="CHEBI:83900"/>
    </ligand>
</feature>
<dbReference type="InterPro" id="IPR005761">
    <property type="entry name" value="UDP-N-AcMur-Glu-dNH2Pim_ligase"/>
</dbReference>
<comment type="caution">
    <text evidence="12">The sequence shown here is derived from an EMBL/GenBank/DDBJ whole genome shotgun (WGS) entry which is preliminary data.</text>
</comment>
<keyword evidence="4 7" id="KW-0573">Peptidoglycan synthesis</keyword>
<keyword evidence="7" id="KW-0547">Nucleotide-binding</keyword>
<dbReference type="GO" id="GO:0008765">
    <property type="term" value="F:UDP-N-acetylmuramoylalanyl-D-glutamate-2,6-diaminopimelate ligase activity"/>
    <property type="evidence" value="ECO:0007669"/>
    <property type="project" value="UniProtKB-UniRule"/>
</dbReference>
<dbReference type="GO" id="GO:0000287">
    <property type="term" value="F:magnesium ion binding"/>
    <property type="evidence" value="ECO:0007669"/>
    <property type="project" value="UniProtKB-UniRule"/>
</dbReference>
<evidence type="ECO:0000256" key="5">
    <source>
        <dbReference type="ARBA" id="ARBA00023306"/>
    </source>
</evidence>
<comment type="PTM">
    <text evidence="7">Carboxylation is probably crucial for Mg(2+) binding and, consequently, for the gamma-phosphate positioning of ATP.</text>
</comment>
<keyword evidence="5 7" id="KW-0131">Cell cycle</keyword>
<dbReference type="Gene3D" id="3.90.190.20">
    <property type="entry name" value="Mur ligase, C-terminal domain"/>
    <property type="match status" value="1"/>
</dbReference>
<evidence type="ECO:0000256" key="2">
    <source>
        <dbReference type="ARBA" id="ARBA00022618"/>
    </source>
</evidence>
<reference evidence="12" key="1">
    <citation type="submission" date="2021-02" db="EMBL/GenBank/DDBJ databases">
        <title>Genome sequence of Rhodospirillales sp. strain TMPK1 isolated from soil.</title>
        <authorList>
            <person name="Nakai R."/>
            <person name="Kusada H."/>
            <person name="Tamaki H."/>
        </authorList>
    </citation>
    <scope>NUCLEOTIDE SEQUENCE</scope>
    <source>
        <strain evidence="12">TMPK1</strain>
    </source>
</reference>
<dbReference type="GO" id="GO:0008360">
    <property type="term" value="P:regulation of cell shape"/>
    <property type="evidence" value="ECO:0007669"/>
    <property type="project" value="UniProtKB-KW"/>
</dbReference>
<feature type="domain" description="Mur ligase C-terminal" evidence="10">
    <location>
        <begin position="329"/>
        <end position="453"/>
    </location>
</feature>
<keyword evidence="7" id="KW-0067">ATP-binding</keyword>
<dbReference type="GO" id="GO:0005524">
    <property type="term" value="F:ATP binding"/>
    <property type="evidence" value="ECO:0007669"/>
    <property type="project" value="UniProtKB-UniRule"/>
</dbReference>
<accession>A0A8S8XED4</accession>
<dbReference type="GO" id="GO:0071555">
    <property type="term" value="P:cell wall organization"/>
    <property type="evidence" value="ECO:0007669"/>
    <property type="project" value="UniProtKB-KW"/>
</dbReference>
<feature type="domain" description="Mur ligase central" evidence="11">
    <location>
        <begin position="104"/>
        <end position="306"/>
    </location>
</feature>
<dbReference type="GO" id="GO:0051301">
    <property type="term" value="P:cell division"/>
    <property type="evidence" value="ECO:0007669"/>
    <property type="project" value="UniProtKB-KW"/>
</dbReference>
<dbReference type="EC" id="6.3.2.13" evidence="7"/>
<dbReference type="Pfam" id="PF01225">
    <property type="entry name" value="Mur_ligase"/>
    <property type="match status" value="1"/>
</dbReference>
<feature type="short sequence motif" description="Meso-diaminopimelate recognition motif" evidence="7">
    <location>
        <begin position="403"/>
        <end position="406"/>
    </location>
</feature>
<evidence type="ECO:0000259" key="10">
    <source>
        <dbReference type="Pfam" id="PF02875"/>
    </source>
</evidence>
<evidence type="ECO:0000313" key="12">
    <source>
        <dbReference type="EMBL" id="GIL39777.1"/>
    </source>
</evidence>
<keyword evidence="7" id="KW-0460">Magnesium</keyword>
<dbReference type="HAMAP" id="MF_00208">
    <property type="entry name" value="MurE"/>
    <property type="match status" value="1"/>
</dbReference>
<dbReference type="Pfam" id="PF02875">
    <property type="entry name" value="Mur_ligase_C"/>
    <property type="match status" value="1"/>
</dbReference>